<keyword evidence="5" id="KW-0862">Zinc</keyword>
<protein>
    <submittedName>
        <fullName evidence="8">Uncharacterized protein</fullName>
    </submittedName>
</protein>
<feature type="compositionally biased region" description="Polar residues" evidence="7">
    <location>
        <begin position="655"/>
        <end position="664"/>
    </location>
</feature>
<dbReference type="PROSITE" id="PS50294">
    <property type="entry name" value="WD_REPEATS_REGION"/>
    <property type="match status" value="1"/>
</dbReference>
<dbReference type="GO" id="GO:0016239">
    <property type="term" value="P:positive regulation of macroautophagy"/>
    <property type="evidence" value="ECO:0007669"/>
    <property type="project" value="TreeGrafter"/>
</dbReference>
<feature type="compositionally biased region" description="Low complexity" evidence="7">
    <location>
        <begin position="686"/>
        <end position="698"/>
    </location>
</feature>
<dbReference type="SUPFAM" id="SSF50978">
    <property type="entry name" value="WD40 repeat-like"/>
    <property type="match status" value="1"/>
</dbReference>
<name>A0A0W0EXK5_MONRR</name>
<evidence type="ECO:0000256" key="2">
    <source>
        <dbReference type="ARBA" id="ARBA00022723"/>
    </source>
</evidence>
<feature type="region of interest" description="Disordered" evidence="7">
    <location>
        <begin position="375"/>
        <end position="409"/>
    </location>
</feature>
<dbReference type="PANTHER" id="PTHR46200:SF1">
    <property type="entry name" value="GATOR COMPLEX PROTEIN WDR24"/>
    <property type="match status" value="1"/>
</dbReference>
<gene>
    <name evidence="8" type="ORF">WG66_18623</name>
</gene>
<dbReference type="GO" id="GO:0005774">
    <property type="term" value="C:vacuolar membrane"/>
    <property type="evidence" value="ECO:0007669"/>
    <property type="project" value="TreeGrafter"/>
</dbReference>
<feature type="compositionally biased region" description="Basic and acidic residues" evidence="7">
    <location>
        <begin position="763"/>
        <end position="774"/>
    </location>
</feature>
<evidence type="ECO:0000256" key="5">
    <source>
        <dbReference type="ARBA" id="ARBA00022833"/>
    </source>
</evidence>
<reference evidence="8 9" key="1">
    <citation type="submission" date="2015-12" db="EMBL/GenBank/DDBJ databases">
        <title>Draft genome sequence of Moniliophthora roreri, the causal agent of frosty pod rot of cacao.</title>
        <authorList>
            <person name="Aime M.C."/>
            <person name="Diaz-Valderrama J.R."/>
            <person name="Kijpornyongpan T."/>
            <person name="Phillips-Mora W."/>
        </authorList>
    </citation>
    <scope>NUCLEOTIDE SEQUENCE [LARGE SCALE GENOMIC DNA]</scope>
    <source>
        <strain evidence="8 9">MCA 2952</strain>
    </source>
</reference>
<dbReference type="Gene3D" id="2.130.10.10">
    <property type="entry name" value="YVTN repeat-like/Quinoprotein amine dehydrogenase"/>
    <property type="match status" value="2"/>
</dbReference>
<evidence type="ECO:0000256" key="4">
    <source>
        <dbReference type="ARBA" id="ARBA00022771"/>
    </source>
</evidence>
<feature type="compositionally biased region" description="Low complexity" evidence="7">
    <location>
        <begin position="706"/>
        <end position="720"/>
    </location>
</feature>
<evidence type="ECO:0000256" key="1">
    <source>
        <dbReference type="ARBA" id="ARBA00022574"/>
    </source>
</evidence>
<feature type="compositionally biased region" description="Polar residues" evidence="7">
    <location>
        <begin position="1"/>
        <end position="13"/>
    </location>
</feature>
<dbReference type="InterPro" id="IPR019775">
    <property type="entry name" value="WD40_repeat_CS"/>
</dbReference>
<evidence type="ECO:0000256" key="7">
    <source>
        <dbReference type="SAM" id="MobiDB-lite"/>
    </source>
</evidence>
<dbReference type="SMART" id="SM00320">
    <property type="entry name" value="WD40"/>
    <property type="match status" value="4"/>
</dbReference>
<sequence length="1114" mass="121536">MSGSTTPHLTIKTSVDVPSDSRTHGYQGPTRNIRLPRACSHGGGSISKASDGQRCAVAGKESLRILRVSDTTQDTNVENYHKFTVGRGGHRIEASKNYWEGSGLKTDSAFTDVAWCHGLYNNKILTSARNGELIMWDLNKAESIKYERRAKDHLRSIHSVCVSPLVPHYCLTGSADGDLRVWDLRDLQRSIIRIHHPTSVRGVVFSPVVFQPLQAVVGLDNGNLFRWDLKAGQRGRLDRIPVAHTAPVTSLDWCSTLPSFPENSGGGHGWLVSGGLDRCVKVWDLTSQHIPHKPTYTLHPSFPVRRVLWRPSYECEIAIVSNADFGTTNNPELNTPVPPVPGLPSALQVPVVASAASSRRSPNLGLGLDFFGGDKDSSASRPKSFSGPSGGTSTPTGSRISVSGPASGTGEAAEIWDVRRGWIAKWNVTGSTVDGGLTDVVFGADSHVIWGQHYSGMFSQIDLRDVTKPIDTVERVAVGWEASGGLAFVADKKDEWEMPYDDVRPQERSMFEVSSTKNKSLGDPSFAPLSQNLGTFQTAESITDNVIFTKLAREYVLEGDDRRQICALNAQVAFNAGHHRAAQVWLLVGASLTNLIPGPTAPQPRPQSPQDDVVDKSMNHSHSAPAALSTIAGNERNGQKSPNRTSDHSSERVISPTSYQQRSVSGGRRNLYTPASSANSSPHQGLSTLPPTPLSTSSRFPHLGGRRNSIDPSSIIRPPSLAKRPSVYRRPSNSTHSVSPSTSSLRHVGEGALDDSDSSSSDGQDRGTHDHDSNGEDDIQEEEEPTALRPLISPALVPLRISQPSPLSRVVGQQRWTEDEDEMGGKEMDEDESPSPRSTDSEMDNTQKGVGKVAGPSSRKKRPHSVRRPSTRRRNSSSATGASAVKLKTRSRSSTLASIQTMVSRKSSTKSLLRHDSLASIKTVTASGDASIRELDERPSSRNLRVEETIKDLRQVTQHNRDKSLVISELVLENQSGQKATVQRSVPLTKRDQGLVAAEEQKYQDMTWDSLREALEAFADDGDVQMCAMLAIIVPRELEIKEQRRLAFIECYIGCISVLPTFEDTRELRIFVPKRCWKLQYIQLAGAVGSLSSYLPVRVARLATLSASGAEEQP</sequence>
<dbReference type="EMBL" id="LATX01002463">
    <property type="protein sequence ID" value="KTB28778.1"/>
    <property type="molecule type" value="Genomic_DNA"/>
</dbReference>
<feature type="compositionally biased region" description="Low complexity" evidence="7">
    <location>
        <begin position="730"/>
        <end position="746"/>
    </location>
</feature>
<evidence type="ECO:0000313" key="8">
    <source>
        <dbReference type="EMBL" id="KTB28778.1"/>
    </source>
</evidence>
<dbReference type="GO" id="GO:0005829">
    <property type="term" value="C:cytosol"/>
    <property type="evidence" value="ECO:0007669"/>
    <property type="project" value="TreeGrafter"/>
</dbReference>
<dbReference type="InterPro" id="IPR036322">
    <property type="entry name" value="WD40_repeat_dom_sf"/>
</dbReference>
<dbReference type="GO" id="GO:1904263">
    <property type="term" value="P:positive regulation of TORC1 signaling"/>
    <property type="evidence" value="ECO:0007669"/>
    <property type="project" value="TreeGrafter"/>
</dbReference>
<keyword evidence="3" id="KW-0677">Repeat</keyword>
<feature type="repeat" description="WD" evidence="6">
    <location>
        <begin position="150"/>
        <end position="192"/>
    </location>
</feature>
<dbReference type="PROSITE" id="PS50082">
    <property type="entry name" value="WD_REPEATS_2"/>
    <property type="match status" value="2"/>
</dbReference>
<dbReference type="PROSITE" id="PS00678">
    <property type="entry name" value="WD_REPEATS_1"/>
    <property type="match status" value="1"/>
</dbReference>
<feature type="compositionally biased region" description="Polar residues" evidence="7">
    <location>
        <begin position="673"/>
        <end position="685"/>
    </location>
</feature>
<dbReference type="Proteomes" id="UP000054988">
    <property type="component" value="Unassembled WGS sequence"/>
</dbReference>
<keyword evidence="4" id="KW-0863">Zinc-finger</keyword>
<keyword evidence="2" id="KW-0479">Metal-binding</keyword>
<feature type="repeat" description="WD" evidence="6">
    <location>
        <begin position="271"/>
        <end position="293"/>
    </location>
</feature>
<feature type="compositionally biased region" description="Polar residues" evidence="7">
    <location>
        <begin position="892"/>
        <end position="908"/>
    </location>
</feature>
<proteinExistence type="predicted"/>
<dbReference type="AlphaFoldDB" id="A0A0W0EXK5"/>
<comment type="caution">
    <text evidence="8">The sequence shown here is derived from an EMBL/GenBank/DDBJ whole genome shotgun (WGS) entry which is preliminary data.</text>
</comment>
<organism evidence="8 9">
    <name type="scientific">Moniliophthora roreri</name>
    <name type="common">Frosty pod rot fungus</name>
    <name type="synonym">Monilia roreri</name>
    <dbReference type="NCBI Taxonomy" id="221103"/>
    <lineage>
        <taxon>Eukaryota</taxon>
        <taxon>Fungi</taxon>
        <taxon>Dikarya</taxon>
        <taxon>Basidiomycota</taxon>
        <taxon>Agaricomycotina</taxon>
        <taxon>Agaricomycetes</taxon>
        <taxon>Agaricomycetidae</taxon>
        <taxon>Agaricales</taxon>
        <taxon>Marasmiineae</taxon>
        <taxon>Marasmiaceae</taxon>
        <taxon>Moniliophthora</taxon>
    </lineage>
</organism>
<feature type="compositionally biased region" description="Basic residues" evidence="7">
    <location>
        <begin position="858"/>
        <end position="875"/>
    </location>
</feature>
<keyword evidence="1 6" id="KW-0853">WD repeat</keyword>
<feature type="region of interest" description="Disordered" evidence="7">
    <location>
        <begin position="597"/>
        <end position="789"/>
    </location>
</feature>
<evidence type="ECO:0000256" key="6">
    <source>
        <dbReference type="PROSITE-ProRule" id="PRU00221"/>
    </source>
</evidence>
<dbReference type="eggNOG" id="KOG0269">
    <property type="taxonomic scope" value="Eukaryota"/>
</dbReference>
<accession>A0A0W0EXK5</accession>
<dbReference type="GO" id="GO:0008270">
    <property type="term" value="F:zinc ion binding"/>
    <property type="evidence" value="ECO:0007669"/>
    <property type="project" value="UniProtKB-KW"/>
</dbReference>
<feature type="compositionally biased region" description="Acidic residues" evidence="7">
    <location>
        <begin position="775"/>
        <end position="785"/>
    </location>
</feature>
<dbReference type="InterPro" id="IPR015943">
    <property type="entry name" value="WD40/YVTN_repeat-like_dom_sf"/>
</dbReference>
<dbReference type="GO" id="GO:0061700">
    <property type="term" value="C:GATOR2 complex"/>
    <property type="evidence" value="ECO:0007669"/>
    <property type="project" value="TreeGrafter"/>
</dbReference>
<evidence type="ECO:0000313" key="9">
    <source>
        <dbReference type="Proteomes" id="UP000054988"/>
    </source>
</evidence>
<evidence type="ECO:0000256" key="3">
    <source>
        <dbReference type="ARBA" id="ARBA00022737"/>
    </source>
</evidence>
<dbReference type="InterPro" id="IPR037590">
    <property type="entry name" value="WDR24"/>
</dbReference>
<feature type="region of interest" description="Disordered" evidence="7">
    <location>
        <begin position="1"/>
        <end position="30"/>
    </location>
</feature>
<dbReference type="InterPro" id="IPR001680">
    <property type="entry name" value="WD40_rpt"/>
</dbReference>
<dbReference type="PANTHER" id="PTHR46200">
    <property type="entry name" value="GATOR COMPLEX PROTEIN WDR24"/>
    <property type="match status" value="1"/>
</dbReference>
<feature type="region of interest" description="Disordered" evidence="7">
    <location>
        <begin position="807"/>
        <end position="908"/>
    </location>
</feature>
<feature type="compositionally biased region" description="Acidic residues" evidence="7">
    <location>
        <begin position="818"/>
        <end position="833"/>
    </location>
</feature>